<dbReference type="GO" id="GO:0140115">
    <property type="term" value="P:export across plasma membrane"/>
    <property type="evidence" value="ECO:0007669"/>
    <property type="project" value="UniProtKB-ARBA"/>
</dbReference>
<comment type="subcellular location">
    <subcellularLocation>
        <location evidence="1">Membrane</location>
        <topology evidence="1">Multi-pass membrane protein</topology>
    </subcellularLocation>
</comment>
<dbReference type="STRING" id="2010991.A0A3M2S699"/>
<feature type="transmembrane region" description="Helical" evidence="8">
    <location>
        <begin position="235"/>
        <end position="258"/>
    </location>
</feature>
<gene>
    <name evidence="10" type="ORF">CDV36_007246</name>
</gene>
<feature type="transmembrane region" description="Helical" evidence="8">
    <location>
        <begin position="359"/>
        <end position="377"/>
    </location>
</feature>
<keyword evidence="5 8" id="KW-0472">Membrane</keyword>
<dbReference type="PANTHER" id="PTHR23502">
    <property type="entry name" value="MAJOR FACILITATOR SUPERFAMILY"/>
    <property type="match status" value="1"/>
</dbReference>
<dbReference type="PROSITE" id="PS50850">
    <property type="entry name" value="MFS"/>
    <property type="match status" value="1"/>
</dbReference>
<dbReference type="PRINTS" id="PR01036">
    <property type="entry name" value="TCRTETB"/>
</dbReference>
<accession>A0A3M2S699</accession>
<evidence type="ECO:0000256" key="2">
    <source>
        <dbReference type="ARBA" id="ARBA00022448"/>
    </source>
</evidence>
<evidence type="ECO:0000313" key="10">
    <source>
        <dbReference type="EMBL" id="RMJ13073.1"/>
    </source>
</evidence>
<evidence type="ECO:0000256" key="1">
    <source>
        <dbReference type="ARBA" id="ARBA00004141"/>
    </source>
</evidence>
<sequence>MEGSSKNHPTTNASSPVGHDENPNAEMGESNISVAPERGAEKPNESTIREPADRAEQAILNDPESMSRVSSGPPYSSFSKNTKRWITAMVTTASFVSPLTANIYFPALNPIAEDLDVSVSLINITLTSYMIFQGLSPTIFGDLGDMAGRRPAYILAFLIYICANIGLALQRNYVALLVLRCLQSAGSSGTLVLGFAVIADISSTAERGKYMGIVGAGINVGPALGPVLGGVLSQFLGWPAIFWFCTIFAVSWLVPWVLSAPETCRNVVGNGSIAPQRWNRSLLDLYKHRDDATAQNIPKREFKFPNPLKTLSIVFEKEMALILFINAMIYLGFILVAATMSTLFKEIYGYNDLEVGLCYLPYGAGCAGAVVAQGYVLDWNYRRIAKSIGFTIDRRRGDDLARFPIETARIQPLYPTLFLGIGALIAYGWVLEVETSVAVPLVLVFLIGMLIPTSFSVLNTLIVDLNPQAPATATAANNLVRCLFGAAATAAIDSMIKGMGRGWCFTFLALINLALMPALRLLDKRGLQWRAARAKREASRTEA</sequence>
<proteinExistence type="predicted"/>
<dbReference type="FunFam" id="1.20.1720.10:FF:000009">
    <property type="entry name" value="MFS multidrug transporter"/>
    <property type="match status" value="1"/>
</dbReference>
<keyword evidence="3 8" id="KW-0812">Transmembrane</keyword>
<keyword evidence="4 8" id="KW-1133">Transmembrane helix</keyword>
<reference evidence="10 11" key="1">
    <citation type="submission" date="2017-06" db="EMBL/GenBank/DDBJ databases">
        <title>Comparative genomic analysis of Ambrosia Fusariam Clade fungi.</title>
        <authorList>
            <person name="Stajich J.E."/>
            <person name="Carrillo J."/>
            <person name="Kijimoto T."/>
            <person name="Eskalen A."/>
            <person name="O'Donnell K."/>
            <person name="Kasson M."/>
        </authorList>
    </citation>
    <scope>NUCLEOTIDE SEQUENCE [LARGE SCALE GENOMIC DNA]</scope>
    <source>
        <strain evidence="10">UCR3666</strain>
    </source>
</reference>
<dbReference type="GO" id="GO:0015137">
    <property type="term" value="F:citrate transmembrane transporter activity"/>
    <property type="evidence" value="ECO:0007669"/>
    <property type="project" value="UniProtKB-ARBA"/>
</dbReference>
<feature type="transmembrane region" description="Helical" evidence="8">
    <location>
        <begin position="502"/>
        <end position="522"/>
    </location>
</feature>
<feature type="compositionally biased region" description="Basic and acidic residues" evidence="7">
    <location>
        <begin position="38"/>
        <end position="54"/>
    </location>
</feature>
<evidence type="ECO:0000256" key="7">
    <source>
        <dbReference type="SAM" id="MobiDB-lite"/>
    </source>
</evidence>
<dbReference type="InterPro" id="IPR020846">
    <property type="entry name" value="MFS_dom"/>
</dbReference>
<feature type="region of interest" description="Disordered" evidence="7">
    <location>
        <begin position="1"/>
        <end position="54"/>
    </location>
</feature>
<evidence type="ECO:0000256" key="3">
    <source>
        <dbReference type="ARBA" id="ARBA00022692"/>
    </source>
</evidence>
<keyword evidence="2" id="KW-0813">Transport</keyword>
<dbReference type="OrthoDB" id="440553at2759"/>
<evidence type="ECO:0000256" key="8">
    <source>
        <dbReference type="SAM" id="Phobius"/>
    </source>
</evidence>
<evidence type="ECO:0000313" key="11">
    <source>
        <dbReference type="Proteomes" id="UP000277212"/>
    </source>
</evidence>
<feature type="transmembrane region" description="Helical" evidence="8">
    <location>
        <begin position="319"/>
        <end position="339"/>
    </location>
</feature>
<feature type="transmembrane region" description="Helical" evidence="8">
    <location>
        <begin position="210"/>
        <end position="229"/>
    </location>
</feature>
<dbReference type="GO" id="GO:0005886">
    <property type="term" value="C:plasma membrane"/>
    <property type="evidence" value="ECO:0007669"/>
    <property type="project" value="TreeGrafter"/>
</dbReference>
<dbReference type="EMBL" id="NKUJ01000117">
    <property type="protein sequence ID" value="RMJ13073.1"/>
    <property type="molecule type" value="Genomic_DNA"/>
</dbReference>
<evidence type="ECO:0000259" key="9">
    <source>
        <dbReference type="PROSITE" id="PS50850"/>
    </source>
</evidence>
<name>A0A3M2S699_9HYPO</name>
<feature type="compositionally biased region" description="Polar residues" evidence="7">
    <location>
        <begin position="1"/>
        <end position="15"/>
    </location>
</feature>
<dbReference type="Pfam" id="PF07690">
    <property type="entry name" value="MFS_1"/>
    <property type="match status" value="1"/>
</dbReference>
<feature type="transmembrane region" description="Helical" evidence="8">
    <location>
        <begin position="85"/>
        <end position="105"/>
    </location>
</feature>
<feature type="transmembrane region" description="Helical" evidence="8">
    <location>
        <begin position="117"/>
        <end position="140"/>
    </location>
</feature>
<evidence type="ECO:0000256" key="5">
    <source>
        <dbReference type="ARBA" id="ARBA00023136"/>
    </source>
</evidence>
<feature type="transmembrane region" description="Helical" evidence="8">
    <location>
        <begin position="412"/>
        <end position="431"/>
    </location>
</feature>
<feature type="transmembrane region" description="Helical" evidence="8">
    <location>
        <begin position="437"/>
        <end position="458"/>
    </location>
</feature>
<dbReference type="SUPFAM" id="SSF103473">
    <property type="entry name" value="MFS general substrate transporter"/>
    <property type="match status" value="1"/>
</dbReference>
<dbReference type="Gene3D" id="1.20.1250.20">
    <property type="entry name" value="MFS general substrate transporter like domains"/>
    <property type="match status" value="1"/>
</dbReference>
<evidence type="ECO:0000256" key="4">
    <source>
        <dbReference type="ARBA" id="ARBA00022989"/>
    </source>
</evidence>
<feature type="transmembrane region" description="Helical" evidence="8">
    <location>
        <begin position="175"/>
        <end position="198"/>
    </location>
</feature>
<dbReference type="InterPro" id="IPR011701">
    <property type="entry name" value="MFS"/>
</dbReference>
<organism evidence="10 11">
    <name type="scientific">Fusarium kuroshium</name>
    <dbReference type="NCBI Taxonomy" id="2010991"/>
    <lineage>
        <taxon>Eukaryota</taxon>
        <taxon>Fungi</taxon>
        <taxon>Dikarya</taxon>
        <taxon>Ascomycota</taxon>
        <taxon>Pezizomycotina</taxon>
        <taxon>Sordariomycetes</taxon>
        <taxon>Hypocreomycetidae</taxon>
        <taxon>Hypocreales</taxon>
        <taxon>Nectriaceae</taxon>
        <taxon>Fusarium</taxon>
        <taxon>Fusarium solani species complex</taxon>
    </lineage>
</organism>
<keyword evidence="6" id="KW-0325">Glycoprotein</keyword>
<feature type="domain" description="Major facilitator superfamily (MFS) profile" evidence="9">
    <location>
        <begin position="86"/>
        <end position="526"/>
    </location>
</feature>
<dbReference type="PANTHER" id="PTHR23502:SF51">
    <property type="entry name" value="QUINIDINE RESISTANCE PROTEIN 1-RELATED"/>
    <property type="match status" value="1"/>
</dbReference>
<dbReference type="AlphaFoldDB" id="A0A3M2S699"/>
<protein>
    <recommendedName>
        <fullName evidence="9">Major facilitator superfamily (MFS) profile domain-containing protein</fullName>
    </recommendedName>
</protein>
<evidence type="ECO:0000256" key="6">
    <source>
        <dbReference type="ARBA" id="ARBA00023180"/>
    </source>
</evidence>
<feature type="transmembrane region" description="Helical" evidence="8">
    <location>
        <begin position="479"/>
        <end position="496"/>
    </location>
</feature>
<comment type="caution">
    <text evidence="10">The sequence shown here is derived from an EMBL/GenBank/DDBJ whole genome shotgun (WGS) entry which is preliminary data.</text>
</comment>
<feature type="transmembrane region" description="Helical" evidence="8">
    <location>
        <begin position="152"/>
        <end position="169"/>
    </location>
</feature>
<dbReference type="InterPro" id="IPR036259">
    <property type="entry name" value="MFS_trans_sf"/>
</dbReference>
<keyword evidence="11" id="KW-1185">Reference proteome</keyword>
<dbReference type="FunFam" id="1.20.1250.20:FF:000172">
    <property type="entry name" value="MFS multidrug resistance transporter"/>
    <property type="match status" value="1"/>
</dbReference>
<dbReference type="Proteomes" id="UP000277212">
    <property type="component" value="Unassembled WGS sequence"/>
</dbReference>